<keyword evidence="5" id="KW-1185">Reference proteome</keyword>
<dbReference type="GO" id="GO:0005737">
    <property type="term" value="C:cytoplasm"/>
    <property type="evidence" value="ECO:0007669"/>
    <property type="project" value="TreeGrafter"/>
</dbReference>
<keyword evidence="1 3" id="KW-0853">WD repeat</keyword>
<organism evidence="4 5">
    <name type="scientific">Elliptochloris bilobata</name>
    <dbReference type="NCBI Taxonomy" id="381761"/>
    <lineage>
        <taxon>Eukaryota</taxon>
        <taxon>Viridiplantae</taxon>
        <taxon>Chlorophyta</taxon>
        <taxon>core chlorophytes</taxon>
        <taxon>Trebouxiophyceae</taxon>
        <taxon>Trebouxiophyceae incertae sedis</taxon>
        <taxon>Elliptochloris clade</taxon>
        <taxon>Elliptochloris</taxon>
    </lineage>
</organism>
<dbReference type="Pfam" id="PF00400">
    <property type="entry name" value="WD40"/>
    <property type="match status" value="2"/>
</dbReference>
<keyword evidence="2" id="KW-0677">Repeat</keyword>
<reference evidence="4 5" key="1">
    <citation type="journal article" date="2024" name="Nat. Commun.">
        <title>Phylogenomics reveals the evolutionary origins of lichenization in chlorophyte algae.</title>
        <authorList>
            <person name="Puginier C."/>
            <person name="Libourel C."/>
            <person name="Otte J."/>
            <person name="Skaloud P."/>
            <person name="Haon M."/>
            <person name="Grisel S."/>
            <person name="Petersen M."/>
            <person name="Berrin J.G."/>
            <person name="Delaux P.M."/>
            <person name="Dal Grande F."/>
            <person name="Keller J."/>
        </authorList>
    </citation>
    <scope>NUCLEOTIDE SEQUENCE [LARGE SCALE GENOMIC DNA]</scope>
    <source>
        <strain evidence="4 5">SAG 245.80</strain>
    </source>
</reference>
<proteinExistence type="predicted"/>
<comment type="caution">
    <text evidence="4">The sequence shown here is derived from an EMBL/GenBank/DDBJ whole genome shotgun (WGS) entry which is preliminary data.</text>
</comment>
<dbReference type="InterPro" id="IPR045151">
    <property type="entry name" value="DCAF8"/>
</dbReference>
<evidence type="ECO:0000256" key="3">
    <source>
        <dbReference type="PROSITE-ProRule" id="PRU00221"/>
    </source>
</evidence>
<dbReference type="GO" id="GO:0080008">
    <property type="term" value="C:Cul4-RING E3 ubiquitin ligase complex"/>
    <property type="evidence" value="ECO:0007669"/>
    <property type="project" value="TreeGrafter"/>
</dbReference>
<dbReference type="InterPro" id="IPR015943">
    <property type="entry name" value="WD40/YVTN_repeat-like_dom_sf"/>
</dbReference>
<dbReference type="PROSITE" id="PS50082">
    <property type="entry name" value="WD_REPEATS_2"/>
    <property type="match status" value="1"/>
</dbReference>
<accession>A0AAW1S826</accession>
<dbReference type="PROSITE" id="PS00678">
    <property type="entry name" value="WD_REPEATS_1"/>
    <property type="match status" value="1"/>
</dbReference>
<evidence type="ECO:0000313" key="5">
    <source>
        <dbReference type="Proteomes" id="UP001445335"/>
    </source>
</evidence>
<dbReference type="AlphaFoldDB" id="A0AAW1S826"/>
<evidence type="ECO:0000256" key="1">
    <source>
        <dbReference type="ARBA" id="ARBA00022574"/>
    </source>
</evidence>
<evidence type="ECO:0000256" key="2">
    <source>
        <dbReference type="ARBA" id="ARBA00022737"/>
    </source>
</evidence>
<dbReference type="InterPro" id="IPR001680">
    <property type="entry name" value="WD40_rpt"/>
</dbReference>
<dbReference type="Proteomes" id="UP001445335">
    <property type="component" value="Unassembled WGS sequence"/>
</dbReference>
<evidence type="ECO:0000313" key="4">
    <source>
        <dbReference type="EMBL" id="KAK9842230.1"/>
    </source>
</evidence>
<dbReference type="SMART" id="SM00320">
    <property type="entry name" value="WD40"/>
    <property type="match status" value="4"/>
</dbReference>
<dbReference type="Gene3D" id="2.130.10.10">
    <property type="entry name" value="YVTN repeat-like/Quinoprotein amine dehydrogenase"/>
    <property type="match status" value="2"/>
</dbReference>
<feature type="repeat" description="WD" evidence="3">
    <location>
        <begin position="63"/>
        <end position="104"/>
    </location>
</feature>
<protein>
    <submittedName>
        <fullName evidence="4">Uncharacterized protein</fullName>
    </submittedName>
</protein>
<dbReference type="InterPro" id="IPR036322">
    <property type="entry name" value="WD40_repeat_dom_sf"/>
</dbReference>
<name>A0AAW1S826_9CHLO</name>
<sequence>MSCAQPRFYAKQRAMQRRLEQRRQGALAPLQPNASLGPQPRAFMRACCADAALVARLAQTAELPGHSGAVTAASWAEAGELLVTGSEDCRLKVWNLQRLHTAKHGVECTVESGHTSGIYCVRFLPQCSNSQIISCASDRQVRVTDLQRKCQRPFTLKGRVRTLEILDRNHFMAGSEDGTVRQFDLREAPREGGRDDPHDAAVIADQRRERTGQMRGKVGVSSMVVDPQRPHLFITGGSDPLVRLYDRRMAGGAGSSAATAWRAPLVAGYVPTHLKAALLRPRPFGFSSVTVTGVAFCHGGDQLVASYHSEQIYTFATAAHARPAHAFGATADLDSRAGMHQRAQWMWLTAQACRRGS</sequence>
<gene>
    <name evidence="4" type="ORF">WJX81_001681</name>
</gene>
<dbReference type="PROSITE" id="PS50294">
    <property type="entry name" value="WD_REPEATS_REGION"/>
    <property type="match status" value="1"/>
</dbReference>
<dbReference type="EMBL" id="JALJOU010000008">
    <property type="protein sequence ID" value="KAK9842230.1"/>
    <property type="molecule type" value="Genomic_DNA"/>
</dbReference>
<dbReference type="PANTHER" id="PTHR15574">
    <property type="entry name" value="WD REPEAT DOMAIN-CONTAINING FAMILY"/>
    <property type="match status" value="1"/>
</dbReference>
<dbReference type="InterPro" id="IPR019775">
    <property type="entry name" value="WD40_repeat_CS"/>
</dbReference>
<dbReference type="SUPFAM" id="SSF50978">
    <property type="entry name" value="WD40 repeat-like"/>
    <property type="match status" value="1"/>
</dbReference>